<sequence length="432" mass="47466">MPKFEPPQDLPARILNDAEMIKACYERDFSRIFKIVKRAGFYPALIARRCDLTPSRVGEVIQGQRIIKDMAVVERVADGLRIPGQMLGLVRRSWEGSSGEPKEAVLLTPPDPAMSPVPADDLWVATSGEDLADPEFTATLIESQLPQRYKSANYFGARQPLATVNHDAKTIARLLDTANGSVRRRLLHVGSQTAEFLGWLYQDLGDFTAAAYWSDRSMEWAQEAADHHMQSYLLFRKSHQAAAQGSPARAVGLAQAAQYVPNRTPQLSALAALQEAAGHALQGDPQAALTKFDEAHELASQTYEADPDAILDTSYCTPTYVEIQRANCWIDLGDPSRAIRLFEEEIAVLPQVFRNDRSVYLARLARAYAKAGEPEPCAEAAGKALAIVAQTGSARTLAELTAVARAVPTRQKVPAIAAFTERLQIVRDRLTT</sequence>
<dbReference type="AlphaFoldDB" id="A0A401WBV3"/>
<dbReference type="InterPro" id="IPR011990">
    <property type="entry name" value="TPR-like_helical_dom_sf"/>
</dbReference>
<dbReference type="InterPro" id="IPR019734">
    <property type="entry name" value="TPR_rpt"/>
</dbReference>
<protein>
    <submittedName>
        <fullName evidence="1">Transcriptional regulator</fullName>
    </submittedName>
</protein>
<name>A0A401WBV3_STREY</name>
<dbReference type="EMBL" id="BHZD01000001">
    <property type="protein sequence ID" value="GCD46782.1"/>
    <property type="molecule type" value="Genomic_DNA"/>
</dbReference>
<organism evidence="1 2">
    <name type="scientific">Streptomyces paromomycinus</name>
    <name type="common">Streptomyces rimosus subsp. paromomycinus</name>
    <dbReference type="NCBI Taxonomy" id="92743"/>
    <lineage>
        <taxon>Bacteria</taxon>
        <taxon>Bacillati</taxon>
        <taxon>Actinomycetota</taxon>
        <taxon>Actinomycetes</taxon>
        <taxon>Kitasatosporales</taxon>
        <taxon>Streptomycetaceae</taxon>
        <taxon>Streptomyces</taxon>
    </lineage>
</organism>
<evidence type="ECO:0000313" key="1">
    <source>
        <dbReference type="EMBL" id="GCD46782.1"/>
    </source>
</evidence>
<accession>A0A401WBV3</accession>
<dbReference type="SUPFAM" id="SSF48452">
    <property type="entry name" value="TPR-like"/>
    <property type="match status" value="2"/>
</dbReference>
<comment type="caution">
    <text evidence="1">The sequence shown here is derived from an EMBL/GenBank/DDBJ whole genome shotgun (WGS) entry which is preliminary data.</text>
</comment>
<dbReference type="Proteomes" id="UP000286746">
    <property type="component" value="Unassembled WGS sequence"/>
</dbReference>
<dbReference type="SMART" id="SM00028">
    <property type="entry name" value="TPR"/>
    <property type="match status" value="3"/>
</dbReference>
<proteinExistence type="predicted"/>
<dbReference type="Gene3D" id="1.25.40.10">
    <property type="entry name" value="Tetratricopeptide repeat domain"/>
    <property type="match status" value="1"/>
</dbReference>
<reference evidence="1 2" key="1">
    <citation type="submission" date="2018-11" db="EMBL/GenBank/DDBJ databases">
        <title>Whole genome sequence of Streptomyces paromomycinus NBRC 15454(T).</title>
        <authorList>
            <person name="Komaki H."/>
            <person name="Tamura T."/>
        </authorList>
    </citation>
    <scope>NUCLEOTIDE SEQUENCE [LARGE SCALE GENOMIC DNA]</scope>
    <source>
        <strain evidence="1 2">NBRC 15454</strain>
    </source>
</reference>
<gene>
    <name evidence="1" type="ORF">GKJPGBOP_06533</name>
</gene>
<evidence type="ECO:0000313" key="2">
    <source>
        <dbReference type="Proteomes" id="UP000286746"/>
    </source>
</evidence>
<keyword evidence="2" id="KW-1185">Reference proteome</keyword>
<dbReference type="RefSeq" id="WP_170251935.1">
    <property type="nucleotide sequence ID" value="NZ_BHZD01000001.1"/>
</dbReference>